<organism evidence="2 3">
    <name type="scientific">Effrenium voratum</name>
    <dbReference type="NCBI Taxonomy" id="2562239"/>
    <lineage>
        <taxon>Eukaryota</taxon>
        <taxon>Sar</taxon>
        <taxon>Alveolata</taxon>
        <taxon>Dinophyceae</taxon>
        <taxon>Suessiales</taxon>
        <taxon>Symbiodiniaceae</taxon>
        <taxon>Effrenium</taxon>
    </lineage>
</organism>
<dbReference type="Proteomes" id="UP001178507">
    <property type="component" value="Unassembled WGS sequence"/>
</dbReference>
<sequence length="205" mass="22093">MATQELNGREAESHENASETLGASPEEAMLGSANACGFHQYQGNSYKELCFCKLTGNPGCANKKCTCPQGCGGDVVWQSAGTVTFKNRARADGCHPSTVLLTAPKTFIATPRDLKQCGGAAVSVIETLLRDSWILYQSRVGKGSMNQCFHGSHTASVKYLHLQSFCSYASFHAMPNNNHAVGACVKMHSLNEAGHLARQLFNMMQ</sequence>
<name>A0AA36MIB1_9DINO</name>
<protein>
    <submittedName>
        <fullName evidence="2">Uncharacterized protein</fullName>
    </submittedName>
</protein>
<evidence type="ECO:0000313" key="3">
    <source>
        <dbReference type="Proteomes" id="UP001178507"/>
    </source>
</evidence>
<proteinExistence type="predicted"/>
<dbReference type="EMBL" id="CAUJNA010000180">
    <property type="protein sequence ID" value="CAJ1373229.1"/>
    <property type="molecule type" value="Genomic_DNA"/>
</dbReference>
<dbReference type="AlphaFoldDB" id="A0AA36MIB1"/>
<reference evidence="2" key="1">
    <citation type="submission" date="2023-08" db="EMBL/GenBank/DDBJ databases">
        <authorList>
            <person name="Chen Y."/>
            <person name="Shah S."/>
            <person name="Dougan E. K."/>
            <person name="Thang M."/>
            <person name="Chan C."/>
        </authorList>
    </citation>
    <scope>NUCLEOTIDE SEQUENCE</scope>
</reference>
<evidence type="ECO:0000256" key="1">
    <source>
        <dbReference type="SAM" id="MobiDB-lite"/>
    </source>
</evidence>
<keyword evidence="3" id="KW-1185">Reference proteome</keyword>
<evidence type="ECO:0000313" key="2">
    <source>
        <dbReference type="EMBL" id="CAJ1373229.1"/>
    </source>
</evidence>
<feature type="region of interest" description="Disordered" evidence="1">
    <location>
        <begin position="1"/>
        <end position="20"/>
    </location>
</feature>
<feature type="compositionally biased region" description="Basic and acidic residues" evidence="1">
    <location>
        <begin position="7"/>
        <end position="17"/>
    </location>
</feature>
<comment type="caution">
    <text evidence="2">The sequence shown here is derived from an EMBL/GenBank/DDBJ whole genome shotgun (WGS) entry which is preliminary data.</text>
</comment>
<accession>A0AA36MIB1</accession>
<gene>
    <name evidence="2" type="ORF">EVOR1521_LOCUS3112</name>
</gene>